<name>A0A897NPZ3_9EURY</name>
<dbReference type="Pfam" id="PF24365">
    <property type="entry name" value="DUF7521"/>
    <property type="match status" value="1"/>
</dbReference>
<dbReference type="RefSeq" id="WP_229122874.1">
    <property type="nucleotide sequence ID" value="NZ_CP064791.1"/>
</dbReference>
<evidence type="ECO:0000313" key="2">
    <source>
        <dbReference type="EMBL" id="QSG14828.1"/>
    </source>
</evidence>
<dbReference type="Proteomes" id="UP000663292">
    <property type="component" value="Chromosome"/>
</dbReference>
<reference evidence="2 3" key="1">
    <citation type="submission" date="2020-11" db="EMBL/GenBank/DDBJ databases">
        <title>Carbohydrate-dependent, anaerobic sulfur respiration: A novel catabolism in halophilic archaea.</title>
        <authorList>
            <person name="Sorokin D.Y."/>
            <person name="Messina E."/>
            <person name="Smedile F."/>
            <person name="La Cono V."/>
            <person name="Hallsworth J.E."/>
            <person name="Yakimov M.M."/>
        </authorList>
    </citation>
    <scope>NUCLEOTIDE SEQUENCE [LARGE SCALE GENOMIC DNA]</scope>
    <source>
        <strain evidence="2 3">HSR-Est</strain>
    </source>
</reference>
<keyword evidence="1" id="KW-0812">Transmembrane</keyword>
<keyword evidence="1" id="KW-0472">Membrane</keyword>
<accession>A0A897NPZ3</accession>
<keyword evidence="3" id="KW-1185">Reference proteome</keyword>
<sequence>MSPHTYTLPPTAIAFKTLTLILGGLITYFSYRAYKRTRAPSLRALAIGFGLVTTGSLLAGVSNLLLNRFIDVPIYVSLTIESGLTMIGFGVIVYSLYTQK</sequence>
<dbReference type="InterPro" id="IPR055943">
    <property type="entry name" value="DUF7521"/>
</dbReference>
<evidence type="ECO:0000313" key="3">
    <source>
        <dbReference type="Proteomes" id="UP000663292"/>
    </source>
</evidence>
<keyword evidence="1" id="KW-1133">Transmembrane helix</keyword>
<feature type="transmembrane region" description="Helical" evidence="1">
    <location>
        <begin position="43"/>
        <end position="66"/>
    </location>
</feature>
<feature type="transmembrane region" description="Helical" evidence="1">
    <location>
        <begin position="72"/>
        <end position="97"/>
    </location>
</feature>
<dbReference type="EMBL" id="CP064791">
    <property type="protein sequence ID" value="QSG14828.1"/>
    <property type="molecule type" value="Genomic_DNA"/>
</dbReference>
<protein>
    <submittedName>
        <fullName evidence="2">Putative membrane protein</fullName>
    </submittedName>
</protein>
<gene>
    <name evidence="2" type="ORF">HSEST_1295</name>
</gene>
<organism evidence="2 3">
    <name type="scientific">Halapricum desulfuricans</name>
    <dbReference type="NCBI Taxonomy" id="2841257"/>
    <lineage>
        <taxon>Archaea</taxon>
        <taxon>Methanobacteriati</taxon>
        <taxon>Methanobacteriota</taxon>
        <taxon>Stenosarchaea group</taxon>
        <taxon>Halobacteria</taxon>
        <taxon>Halobacteriales</taxon>
        <taxon>Haloarculaceae</taxon>
        <taxon>Halapricum</taxon>
    </lineage>
</organism>
<feature type="transmembrane region" description="Helical" evidence="1">
    <location>
        <begin position="12"/>
        <end position="31"/>
    </location>
</feature>
<evidence type="ECO:0000256" key="1">
    <source>
        <dbReference type="SAM" id="Phobius"/>
    </source>
</evidence>
<dbReference type="GeneID" id="68857932"/>
<dbReference type="AlphaFoldDB" id="A0A897NPZ3"/>
<proteinExistence type="predicted"/>